<dbReference type="Proteomes" id="UP000075883">
    <property type="component" value="Unassembled WGS sequence"/>
</dbReference>
<evidence type="ECO:0000313" key="2">
    <source>
        <dbReference type="Proteomes" id="UP000075883"/>
    </source>
</evidence>
<organism evidence="1 2">
    <name type="scientific">Anopheles culicifacies</name>
    <dbReference type="NCBI Taxonomy" id="139723"/>
    <lineage>
        <taxon>Eukaryota</taxon>
        <taxon>Metazoa</taxon>
        <taxon>Ecdysozoa</taxon>
        <taxon>Arthropoda</taxon>
        <taxon>Hexapoda</taxon>
        <taxon>Insecta</taxon>
        <taxon>Pterygota</taxon>
        <taxon>Neoptera</taxon>
        <taxon>Endopterygota</taxon>
        <taxon>Diptera</taxon>
        <taxon>Nematocera</taxon>
        <taxon>Culicoidea</taxon>
        <taxon>Culicidae</taxon>
        <taxon>Anophelinae</taxon>
        <taxon>Anopheles</taxon>
        <taxon>culicifacies species complex</taxon>
    </lineage>
</organism>
<name>A0A182MRI2_9DIPT</name>
<accession>A0A182MRI2</accession>
<dbReference type="AlphaFoldDB" id="A0A182MRI2"/>
<dbReference type="EnsemblMetazoa" id="ACUA024537-RA">
    <property type="protein sequence ID" value="ACUA024537-PA"/>
    <property type="gene ID" value="ACUA024537"/>
</dbReference>
<sequence length="110" mass="12504">MLYFLSSISLTKNKNKNVRRIRNNDLNLQLAHFLLHSTPSGFGLYSRVFRSQAKLPESIGATGVDRSTLEWNGILQRRLEYSGVDGAPKSDPEFYRSQSRFSKHGVEVDS</sequence>
<keyword evidence="2" id="KW-1185">Reference proteome</keyword>
<evidence type="ECO:0000313" key="1">
    <source>
        <dbReference type="EnsemblMetazoa" id="ACUA024537-PA"/>
    </source>
</evidence>
<reference evidence="2" key="1">
    <citation type="submission" date="2013-09" db="EMBL/GenBank/DDBJ databases">
        <title>The Genome Sequence of Anopheles culicifacies species A.</title>
        <authorList>
            <consortium name="The Broad Institute Genomics Platform"/>
            <person name="Neafsey D.E."/>
            <person name="Besansky N."/>
            <person name="Howell P."/>
            <person name="Walton C."/>
            <person name="Young S.K."/>
            <person name="Zeng Q."/>
            <person name="Gargeya S."/>
            <person name="Fitzgerald M."/>
            <person name="Haas B."/>
            <person name="Abouelleil A."/>
            <person name="Allen A.W."/>
            <person name="Alvarado L."/>
            <person name="Arachchi H.M."/>
            <person name="Berlin A.M."/>
            <person name="Chapman S.B."/>
            <person name="Gainer-Dewar J."/>
            <person name="Goldberg J."/>
            <person name="Griggs A."/>
            <person name="Gujja S."/>
            <person name="Hansen M."/>
            <person name="Howarth C."/>
            <person name="Imamovic A."/>
            <person name="Ireland A."/>
            <person name="Larimer J."/>
            <person name="McCowan C."/>
            <person name="Murphy C."/>
            <person name="Pearson M."/>
            <person name="Poon T.W."/>
            <person name="Priest M."/>
            <person name="Roberts A."/>
            <person name="Saif S."/>
            <person name="Shea T."/>
            <person name="Sisk P."/>
            <person name="Sykes S."/>
            <person name="Wortman J."/>
            <person name="Nusbaum C."/>
            <person name="Birren B."/>
        </authorList>
    </citation>
    <scope>NUCLEOTIDE SEQUENCE [LARGE SCALE GENOMIC DNA]</scope>
    <source>
        <strain evidence="2">A-37</strain>
    </source>
</reference>
<protein>
    <submittedName>
        <fullName evidence="1">Uncharacterized protein</fullName>
    </submittedName>
</protein>
<dbReference type="EMBL" id="AXCM01019597">
    <property type="status" value="NOT_ANNOTATED_CDS"/>
    <property type="molecule type" value="Genomic_DNA"/>
</dbReference>
<dbReference type="VEuPathDB" id="VectorBase:ACUA024537"/>
<proteinExistence type="predicted"/>
<reference evidence="1" key="2">
    <citation type="submission" date="2020-05" db="UniProtKB">
        <authorList>
            <consortium name="EnsemblMetazoa"/>
        </authorList>
    </citation>
    <scope>IDENTIFICATION</scope>
    <source>
        <strain evidence="1">A-37</strain>
    </source>
</reference>